<organism evidence="1 2">
    <name type="scientific">Aspergillus hiratsukae</name>
    <dbReference type="NCBI Taxonomy" id="1194566"/>
    <lineage>
        <taxon>Eukaryota</taxon>
        <taxon>Fungi</taxon>
        <taxon>Dikarya</taxon>
        <taxon>Ascomycota</taxon>
        <taxon>Pezizomycotina</taxon>
        <taxon>Eurotiomycetes</taxon>
        <taxon>Eurotiomycetidae</taxon>
        <taxon>Eurotiales</taxon>
        <taxon>Aspergillaceae</taxon>
        <taxon>Aspergillus</taxon>
        <taxon>Aspergillus subgen. Fumigati</taxon>
    </lineage>
</organism>
<comment type="caution">
    <text evidence="1">The sequence shown here is derived from an EMBL/GenBank/DDBJ whole genome shotgun (WGS) entry which is preliminary data.</text>
</comment>
<evidence type="ECO:0000313" key="2">
    <source>
        <dbReference type="Proteomes" id="UP000630445"/>
    </source>
</evidence>
<sequence>MVAALLNEDPKRGLPKNRVILFAQDGTEMYLANAVHKDGYRSHMQGDKKEPFAKQDKFVRIERYGPYMTNVKQDVEYFAKPVLGVVRRQIIIIFHCAGEQGLHSTHHCLGKATGVEVLNLSLKEPTSLTWLAGLVSDMLTNMLRARDPYTHGNVEVGDEHVVQGRFRKYFGDVLDTIFASQSTTEQNINLRFADFKCIPSTYSGTPDVTLKDNNHVLKIVGELSNRNAGRPSTDIRWIKLYTIQTNYATVLSRPELLKRHARHRIAQKNKRRKAPEPAALLVRLSLHSRLCGSNRRPYRQCPDASWWINNSNGEVKLDNFIWIRPSRKTIKIETRVPEQIHHLPLGHRQLRLIAMTYQRN</sequence>
<reference evidence="1" key="1">
    <citation type="submission" date="2020-06" db="EMBL/GenBank/DDBJ databases">
        <title>Draft genome sequences of strains closely related to Aspergillus parafelis and Aspergillus hiratsukae.</title>
        <authorList>
            <person name="Dos Santos R.A.C."/>
            <person name="Rivero-Menendez O."/>
            <person name="Steenwyk J.L."/>
            <person name="Mead M.E."/>
            <person name="Goldman G.H."/>
            <person name="Alastruey-Izquierdo A."/>
            <person name="Rokas A."/>
        </authorList>
    </citation>
    <scope>NUCLEOTIDE SEQUENCE</scope>
    <source>
        <strain evidence="1">CNM-CM5793</strain>
    </source>
</reference>
<gene>
    <name evidence="1" type="ORF">CNMCM5793_007905</name>
</gene>
<dbReference type="AlphaFoldDB" id="A0A8H6P6U6"/>
<name>A0A8H6P6U6_9EURO</name>
<evidence type="ECO:0000313" key="1">
    <source>
        <dbReference type="EMBL" id="KAF7118388.1"/>
    </source>
</evidence>
<dbReference type="Proteomes" id="UP000630445">
    <property type="component" value="Unassembled WGS sequence"/>
</dbReference>
<protein>
    <submittedName>
        <fullName evidence="1">Uncharacterized protein</fullName>
    </submittedName>
</protein>
<keyword evidence="2" id="KW-1185">Reference proteome</keyword>
<dbReference type="OrthoDB" id="3796275at2759"/>
<dbReference type="EMBL" id="JACBAD010002069">
    <property type="protein sequence ID" value="KAF7118388.1"/>
    <property type="molecule type" value="Genomic_DNA"/>
</dbReference>
<accession>A0A8H6P6U6</accession>
<proteinExistence type="predicted"/>